<feature type="region of interest" description="Disordered" evidence="1">
    <location>
        <begin position="101"/>
        <end position="122"/>
    </location>
</feature>
<dbReference type="PROSITE" id="PS50824">
    <property type="entry name" value="DAPIN"/>
    <property type="match status" value="1"/>
</dbReference>
<evidence type="ECO:0000313" key="4">
    <source>
        <dbReference type="Proteomes" id="UP000593565"/>
    </source>
</evidence>
<evidence type="ECO:0000313" key="3">
    <source>
        <dbReference type="EMBL" id="KAF4075499.1"/>
    </source>
</evidence>
<dbReference type="CDD" id="cd08321">
    <property type="entry name" value="Pyrin_ASC-like"/>
    <property type="match status" value="1"/>
</dbReference>
<dbReference type="AlphaFoldDB" id="A0A7J6A0P8"/>
<dbReference type="Proteomes" id="UP000593565">
    <property type="component" value="Unassembled WGS sequence"/>
</dbReference>
<keyword evidence="4" id="KW-1185">Reference proteome</keyword>
<sequence>MSSISWMLVKQLDELVQHDFERFKWSLTRNNAQDFRPVPRSKLENAKQHKVVDLLVDQYGEENAANITIKILKDIGQENLASDLEKMVAGQVQAKVVEVDGASSHQVDSSSSSSSSRAVGVSQEIKADTASTVSAPVQSGGIYNGPVTMNFTK</sequence>
<proteinExistence type="predicted"/>
<dbReference type="InterPro" id="IPR004020">
    <property type="entry name" value="DAPIN"/>
</dbReference>
<feature type="compositionally biased region" description="Low complexity" evidence="1">
    <location>
        <begin position="103"/>
        <end position="122"/>
    </location>
</feature>
<gene>
    <name evidence="3" type="ORF">AMELA_G00235100</name>
</gene>
<reference evidence="3 4" key="1">
    <citation type="submission" date="2020-02" db="EMBL/GenBank/DDBJ databases">
        <title>A chromosome-scale genome assembly of the black bullhead catfish (Ameiurus melas).</title>
        <authorList>
            <person name="Wen M."/>
            <person name="Zham M."/>
            <person name="Cabau C."/>
            <person name="Klopp C."/>
            <person name="Donnadieu C."/>
            <person name="Roques C."/>
            <person name="Bouchez O."/>
            <person name="Lampietro C."/>
            <person name="Jouanno E."/>
            <person name="Herpin A."/>
            <person name="Louis A."/>
            <person name="Berthelot C."/>
            <person name="Parey E."/>
            <person name="Roest-Crollius H."/>
            <person name="Braasch I."/>
            <person name="Postlethwait J."/>
            <person name="Robinson-Rechavi M."/>
            <person name="Echchiki A."/>
            <person name="Begum T."/>
            <person name="Montfort J."/>
            <person name="Schartl M."/>
            <person name="Bobe J."/>
            <person name="Guiguen Y."/>
        </authorList>
    </citation>
    <scope>NUCLEOTIDE SEQUENCE [LARGE SCALE GENOMIC DNA]</scope>
    <source>
        <strain evidence="3">M_S1</strain>
        <tissue evidence="3">Blood</tissue>
    </source>
</reference>
<evidence type="ECO:0000259" key="2">
    <source>
        <dbReference type="PROSITE" id="PS50824"/>
    </source>
</evidence>
<comment type="caution">
    <text evidence="3">The sequence shown here is derived from an EMBL/GenBank/DDBJ whole genome shotgun (WGS) entry which is preliminary data.</text>
</comment>
<organism evidence="3 4">
    <name type="scientific">Ameiurus melas</name>
    <name type="common">Black bullhead</name>
    <name type="synonym">Silurus melas</name>
    <dbReference type="NCBI Taxonomy" id="219545"/>
    <lineage>
        <taxon>Eukaryota</taxon>
        <taxon>Metazoa</taxon>
        <taxon>Chordata</taxon>
        <taxon>Craniata</taxon>
        <taxon>Vertebrata</taxon>
        <taxon>Euteleostomi</taxon>
        <taxon>Actinopterygii</taxon>
        <taxon>Neopterygii</taxon>
        <taxon>Teleostei</taxon>
        <taxon>Ostariophysi</taxon>
        <taxon>Siluriformes</taxon>
        <taxon>Ictaluridae</taxon>
        <taxon>Ameiurus</taxon>
    </lineage>
</organism>
<accession>A0A7J6A0P8</accession>
<dbReference type="Gene3D" id="1.10.533.10">
    <property type="entry name" value="Death Domain, Fas"/>
    <property type="match status" value="1"/>
</dbReference>
<name>A0A7J6A0P8_AMEME</name>
<dbReference type="SMART" id="SM01289">
    <property type="entry name" value="PYRIN"/>
    <property type="match status" value="1"/>
</dbReference>
<feature type="domain" description="Pyrin" evidence="2">
    <location>
        <begin position="1"/>
        <end position="90"/>
    </location>
</feature>
<dbReference type="SUPFAM" id="SSF47986">
    <property type="entry name" value="DEATH domain"/>
    <property type="match status" value="1"/>
</dbReference>
<dbReference type="Pfam" id="PF02758">
    <property type="entry name" value="PYRIN"/>
    <property type="match status" value="1"/>
</dbReference>
<dbReference type="EMBL" id="JAAGNN010000021">
    <property type="protein sequence ID" value="KAF4075499.1"/>
    <property type="molecule type" value="Genomic_DNA"/>
</dbReference>
<dbReference type="InterPro" id="IPR011029">
    <property type="entry name" value="DEATH-like_dom_sf"/>
</dbReference>
<evidence type="ECO:0000256" key="1">
    <source>
        <dbReference type="SAM" id="MobiDB-lite"/>
    </source>
</evidence>
<protein>
    <recommendedName>
        <fullName evidence="2">Pyrin domain-containing protein</fullName>
    </recommendedName>
</protein>